<evidence type="ECO:0000313" key="1">
    <source>
        <dbReference type="EMBL" id="KER34519.1"/>
    </source>
</evidence>
<name>A0A8E0WNR0_9SPHN</name>
<protein>
    <submittedName>
        <fullName evidence="1">Uncharacterized protein</fullName>
    </submittedName>
</protein>
<proteinExistence type="predicted"/>
<sequence>MRDGEHGIILMEALMDNLSDDLRALFNAPICPYCATLYDPEQYDEVDECARCSNCCRAYQVAAEHRPPQPHIPQDDPLSAAAQSDSLAQFRDEAGRVSKAMMRQTAGGSYQMYERWFTEALGPAIDKLDPVLRPQAITIASELGYIADTEVMAAGFGPGLCSISGIDEHFCHCGRHP</sequence>
<accession>A0A8E0WNR0</accession>
<organism evidence="1 2">
    <name type="scientific">Sphingobium indicum F2</name>
    <dbReference type="NCBI Taxonomy" id="1450518"/>
    <lineage>
        <taxon>Bacteria</taxon>
        <taxon>Pseudomonadati</taxon>
        <taxon>Pseudomonadota</taxon>
        <taxon>Alphaproteobacteria</taxon>
        <taxon>Sphingomonadales</taxon>
        <taxon>Sphingomonadaceae</taxon>
        <taxon>Sphingobium</taxon>
    </lineage>
</organism>
<dbReference type="AlphaFoldDB" id="A0A8E0WNR0"/>
<gene>
    <name evidence="1" type="ORF">AL00_20445</name>
</gene>
<dbReference type="EMBL" id="JANF02000094">
    <property type="protein sequence ID" value="KER34519.1"/>
    <property type="molecule type" value="Genomic_DNA"/>
</dbReference>
<dbReference type="Proteomes" id="UP000028135">
    <property type="component" value="Unassembled WGS sequence"/>
</dbReference>
<reference evidence="1 2" key="1">
    <citation type="submission" date="2014-05" db="EMBL/GenBank/DDBJ databases">
        <title>Genome Announcement of Sphingobium lucknowense F2.</title>
        <authorList>
            <person name="Lal R."/>
            <person name="Negi V."/>
            <person name="Lata P."/>
            <person name="Sangwan N."/>
            <person name="Gupta S.K."/>
            <person name="Rao D.L.N."/>
            <person name="Das S."/>
        </authorList>
    </citation>
    <scope>NUCLEOTIDE SEQUENCE [LARGE SCALE GENOMIC DNA]</scope>
    <source>
        <strain evidence="1 2">F2</strain>
    </source>
</reference>
<comment type="caution">
    <text evidence="1">The sequence shown here is derived from an EMBL/GenBank/DDBJ whole genome shotgun (WGS) entry which is preliminary data.</text>
</comment>
<evidence type="ECO:0000313" key="2">
    <source>
        <dbReference type="Proteomes" id="UP000028135"/>
    </source>
</evidence>